<accession>A0A8S4H463</accession>
<proteinExistence type="predicted"/>
<gene>
    <name evidence="1" type="ORF">PVW1_000029700</name>
</gene>
<protein>
    <submittedName>
        <fullName evidence="1">(malaria parasite P. vivax) hypothetical protein</fullName>
    </submittedName>
</protein>
<dbReference type="EMBL" id="CAJZCX010000002">
    <property type="protein sequence ID" value="CAG9471701.1"/>
    <property type="molecule type" value="Genomic_DNA"/>
</dbReference>
<comment type="caution">
    <text evidence="1">The sequence shown here is derived from an EMBL/GenBank/DDBJ whole genome shotgun (WGS) entry which is preliminary data.</text>
</comment>
<name>A0A8S4H463_PLAVI</name>
<reference evidence="1" key="1">
    <citation type="submission" date="2021-09" db="EMBL/GenBank/DDBJ databases">
        <authorList>
            <consortium name="Pathogen Informatics"/>
        </authorList>
    </citation>
    <scope>NUCLEOTIDE SEQUENCE</scope>
    <source>
        <strain evidence="1">PvW1</strain>
    </source>
</reference>
<dbReference type="Proteomes" id="UP000779233">
    <property type="component" value="Unassembled WGS sequence"/>
</dbReference>
<sequence length="67" mass="7034">MITSTATGDKDISDVLNGGYKVHPVPPPNSAAVDKMTNIKAIGCNNKDILLILGYASSGEPHKIGRK</sequence>
<dbReference type="AlphaFoldDB" id="A0A8S4H463"/>
<dbReference type="VEuPathDB" id="PlasmoDB:PVPAM_MIT0005100"/>
<evidence type="ECO:0000313" key="2">
    <source>
        <dbReference type="Proteomes" id="UP000779233"/>
    </source>
</evidence>
<evidence type="ECO:0000313" key="1">
    <source>
        <dbReference type="EMBL" id="CAG9471701.1"/>
    </source>
</evidence>
<organism evidence="1 2">
    <name type="scientific">Plasmodium vivax</name>
    <name type="common">malaria parasite P. vivax</name>
    <dbReference type="NCBI Taxonomy" id="5855"/>
    <lineage>
        <taxon>Eukaryota</taxon>
        <taxon>Sar</taxon>
        <taxon>Alveolata</taxon>
        <taxon>Apicomplexa</taxon>
        <taxon>Aconoidasida</taxon>
        <taxon>Haemosporida</taxon>
        <taxon>Plasmodiidae</taxon>
        <taxon>Plasmodium</taxon>
        <taxon>Plasmodium (Plasmodium)</taxon>
    </lineage>
</organism>